<protein>
    <submittedName>
        <fullName evidence="2">MBL fold metallo-hydrolase</fullName>
    </submittedName>
</protein>
<dbReference type="PANTHER" id="PTHR23131:SF4">
    <property type="entry name" value="METALLO-BETA-LACTAMASE SUPERFAMILY POTEIN"/>
    <property type="match status" value="1"/>
</dbReference>
<evidence type="ECO:0000313" key="3">
    <source>
        <dbReference type="Proteomes" id="UP001596549"/>
    </source>
</evidence>
<dbReference type="InterPro" id="IPR036866">
    <property type="entry name" value="RibonucZ/Hydroxyglut_hydro"/>
</dbReference>
<name>A0ABW2NPB4_9BACL</name>
<organism evidence="2 3">
    <name type="scientific">Fictibacillus iocasae</name>
    <dbReference type="NCBI Taxonomy" id="2715437"/>
    <lineage>
        <taxon>Bacteria</taxon>
        <taxon>Bacillati</taxon>
        <taxon>Bacillota</taxon>
        <taxon>Bacilli</taxon>
        <taxon>Bacillales</taxon>
        <taxon>Fictibacillaceae</taxon>
        <taxon>Fictibacillus</taxon>
    </lineage>
</organism>
<dbReference type="RefSeq" id="WP_379747430.1">
    <property type="nucleotide sequence ID" value="NZ_JBHTCP010000011.1"/>
</dbReference>
<accession>A0ABW2NPB4</accession>
<dbReference type="InterPro" id="IPR050662">
    <property type="entry name" value="Sec-metab_biosynth-thioest"/>
</dbReference>
<gene>
    <name evidence="2" type="ORF">ACFQPF_05605</name>
</gene>
<proteinExistence type="predicted"/>
<dbReference type="SMART" id="SM00849">
    <property type="entry name" value="Lactamase_B"/>
    <property type="match status" value="1"/>
</dbReference>
<reference evidence="3" key="1">
    <citation type="journal article" date="2019" name="Int. J. Syst. Evol. Microbiol.">
        <title>The Global Catalogue of Microorganisms (GCM) 10K type strain sequencing project: providing services to taxonomists for standard genome sequencing and annotation.</title>
        <authorList>
            <consortium name="The Broad Institute Genomics Platform"/>
            <consortium name="The Broad Institute Genome Sequencing Center for Infectious Disease"/>
            <person name="Wu L."/>
            <person name="Ma J."/>
        </authorList>
    </citation>
    <scope>NUCLEOTIDE SEQUENCE [LARGE SCALE GENOMIC DNA]</scope>
    <source>
        <strain evidence="3">NBRC 106396</strain>
    </source>
</reference>
<dbReference type="Proteomes" id="UP001596549">
    <property type="component" value="Unassembled WGS sequence"/>
</dbReference>
<keyword evidence="3" id="KW-1185">Reference proteome</keyword>
<dbReference type="Gene3D" id="3.60.15.10">
    <property type="entry name" value="Ribonuclease Z/Hydroxyacylglutathione hydrolase-like"/>
    <property type="match status" value="1"/>
</dbReference>
<dbReference type="PANTHER" id="PTHR23131">
    <property type="entry name" value="ENDORIBONUCLEASE LACTB2"/>
    <property type="match status" value="1"/>
</dbReference>
<evidence type="ECO:0000313" key="2">
    <source>
        <dbReference type="EMBL" id="MFC7371144.1"/>
    </source>
</evidence>
<dbReference type="EMBL" id="JBHTCP010000011">
    <property type="protein sequence ID" value="MFC7371144.1"/>
    <property type="molecule type" value="Genomic_DNA"/>
</dbReference>
<comment type="caution">
    <text evidence="2">The sequence shown here is derived from an EMBL/GenBank/DDBJ whole genome shotgun (WGS) entry which is preliminary data.</text>
</comment>
<dbReference type="SUPFAM" id="SSF56281">
    <property type="entry name" value="Metallo-hydrolase/oxidoreductase"/>
    <property type="match status" value="1"/>
</dbReference>
<feature type="domain" description="Metallo-beta-lactamase" evidence="1">
    <location>
        <begin position="17"/>
        <end position="232"/>
    </location>
</feature>
<sequence>MDRIIKITVPTPFAVGDVNAYLIVDGKELVLVDGGPFTKDAKEALTAEVCHAGYQMQDIKAAVITHYHPDHAGLAHWLQSEFGTKIVASSGSVPFFSDDSAFYESRLSFYSKLYKTHGMPQDLGEHELKKLKHYRSFCPSFLPDMIIFGSSLSILPEWEVLYVPGHSPDHIALYNSASSELIGGDVLLPHISSNALIEPDLDGSTRLKTLLQYRETLQHIRTLEPQTVYPGHGDVFHNAAALIEQRLNDHEQRAQHILRIITEEPSTAFSAAAQLFGRLYKKEAGLVLSEVLGHLDLLEERKLAMHELTIEKVKHYSAGVKL</sequence>
<dbReference type="InterPro" id="IPR001279">
    <property type="entry name" value="Metallo-B-lactamas"/>
</dbReference>
<evidence type="ECO:0000259" key="1">
    <source>
        <dbReference type="SMART" id="SM00849"/>
    </source>
</evidence>
<dbReference type="Pfam" id="PF00753">
    <property type="entry name" value="Lactamase_B"/>
    <property type="match status" value="1"/>
</dbReference>